<dbReference type="InterPro" id="IPR029063">
    <property type="entry name" value="SAM-dependent_MTases_sf"/>
</dbReference>
<keyword evidence="1" id="KW-0489">Methyltransferase</keyword>
<sequence>MSEIPAAMLEKRRRLSYRHLIGDGLEVGALHHPMEISDRARVRYVDRMDVDGLRSHYPELRNYNLVPVDVVDDGERLGTLPDSSLDFVVANHFLEHTENPLGTMRNHLKKLRPGGTLYLAVPNKDFSFDRDRDLTPFEHLVRDDVDGPEATRFTHFQEWARFVDRNEDPEAIERQARRLAEANYSIHFHVWDASTFADFIDRAKLHLRGAFEVRELTLNDTEIIAVLERTSAPVAARRSWIPQQASRSLRSLALKVGRWKARAQAVGRGSDGR</sequence>
<proteinExistence type="predicted"/>
<dbReference type="RefSeq" id="WP_277859434.1">
    <property type="nucleotide sequence ID" value="NZ_JARRAG010000001.1"/>
</dbReference>
<keyword evidence="1" id="KW-0808">Transferase</keyword>
<dbReference type="Pfam" id="PF13489">
    <property type="entry name" value="Methyltransf_23"/>
    <property type="match status" value="1"/>
</dbReference>
<comment type="caution">
    <text evidence="1">The sequence shown here is derived from an EMBL/GenBank/DDBJ whole genome shotgun (WGS) entry which is preliminary data.</text>
</comment>
<keyword evidence="2" id="KW-1185">Reference proteome</keyword>
<dbReference type="Proteomes" id="UP001216907">
    <property type="component" value="Unassembled WGS sequence"/>
</dbReference>
<accession>A0ABT6F6C5</accession>
<dbReference type="GO" id="GO:0008168">
    <property type="term" value="F:methyltransferase activity"/>
    <property type="evidence" value="ECO:0007669"/>
    <property type="project" value="UniProtKB-KW"/>
</dbReference>
<evidence type="ECO:0000313" key="1">
    <source>
        <dbReference type="EMBL" id="MDG3003077.1"/>
    </source>
</evidence>
<dbReference type="Gene3D" id="3.40.50.150">
    <property type="entry name" value="Vaccinia Virus protein VP39"/>
    <property type="match status" value="1"/>
</dbReference>
<protein>
    <submittedName>
        <fullName evidence="1">Methyltransferase domain-containing protein</fullName>
    </submittedName>
</protein>
<dbReference type="GO" id="GO:0032259">
    <property type="term" value="P:methylation"/>
    <property type="evidence" value="ECO:0007669"/>
    <property type="project" value="UniProtKB-KW"/>
</dbReference>
<organism evidence="1 2">
    <name type="scientific">Paludisphaera mucosa</name>
    <dbReference type="NCBI Taxonomy" id="3030827"/>
    <lineage>
        <taxon>Bacteria</taxon>
        <taxon>Pseudomonadati</taxon>
        <taxon>Planctomycetota</taxon>
        <taxon>Planctomycetia</taxon>
        <taxon>Isosphaerales</taxon>
        <taxon>Isosphaeraceae</taxon>
        <taxon>Paludisphaera</taxon>
    </lineage>
</organism>
<evidence type="ECO:0000313" key="2">
    <source>
        <dbReference type="Proteomes" id="UP001216907"/>
    </source>
</evidence>
<reference evidence="1 2" key="1">
    <citation type="submission" date="2023-03" db="EMBL/GenBank/DDBJ databases">
        <title>Paludisphaera mucosa sp. nov. a novel planctomycete from northern fen.</title>
        <authorList>
            <person name="Ivanova A."/>
        </authorList>
    </citation>
    <scope>NUCLEOTIDE SEQUENCE [LARGE SCALE GENOMIC DNA]</scope>
    <source>
        <strain evidence="1 2">Pla2</strain>
    </source>
</reference>
<gene>
    <name evidence="1" type="ORF">PZE19_04800</name>
</gene>
<dbReference type="EMBL" id="JARRAG010000001">
    <property type="protein sequence ID" value="MDG3003077.1"/>
    <property type="molecule type" value="Genomic_DNA"/>
</dbReference>
<name>A0ABT6F6C5_9BACT</name>
<dbReference type="SUPFAM" id="SSF53335">
    <property type="entry name" value="S-adenosyl-L-methionine-dependent methyltransferases"/>
    <property type="match status" value="1"/>
</dbReference>